<dbReference type="FunFam" id="2.10.25.10:FF:000038">
    <property type="entry name" value="Fibrillin 2"/>
    <property type="match status" value="12"/>
</dbReference>
<dbReference type="PANTHER" id="PTHR24050:SF28">
    <property type="entry name" value="UROMODULIN-LIKE"/>
    <property type="match status" value="1"/>
</dbReference>
<dbReference type="PROSITE" id="PS01187">
    <property type="entry name" value="EGF_CA"/>
    <property type="match status" value="4"/>
</dbReference>
<keyword evidence="7 17" id="KW-0812">Transmembrane</keyword>
<dbReference type="PROSITE" id="PS50026">
    <property type="entry name" value="EGF_3"/>
    <property type="match status" value="15"/>
</dbReference>
<evidence type="ECO:0000313" key="20">
    <source>
        <dbReference type="EMBL" id="CAG10182.1"/>
    </source>
</evidence>
<dbReference type="SUPFAM" id="SSF57184">
    <property type="entry name" value="Growth factor receptor domain"/>
    <property type="match status" value="5"/>
</dbReference>
<sequence length="1465" mass="160547">NFTCACRMGYQGDGLLCSDIDECLSGLHSCHPKARCNNTLGSYRCFCLSGYIGDGTQCQDINECQEDNGGCHANALCTNYEGGRGCTCKDGFTGDGFQCSDVNECKNQKICHWNATCTNNPGSYACTCNAGYKGNGNYLCLDIDECSETPYVCSSSLGYKGCKNLPGSYRCTCSRGFESNGQSCVDIDECTDNICSLYADCVNTMGSYQCTCNKGFIGNGLTCADINECNEHNQCDPDAVCINRLGSYECSCLEGYLGDGRQCEDINECATPDMCPSTTTCVNTGGSYYCDCGIGFIFNNSMCYDLDECKTGRCSRFAACANSPGSFSCQCISGYRGDGFTCVDMDECLLAEQCHPNALCINIPGSYNCTCWVGYTGDGVFQCNDVNECLVDNGGCANRATCVNNRGSFTCLCPSGFVLVNKTLCQDIDECKELNNPCGVNEECKNNDGSFKCSCQVGYYRLANNMDCVDLDECKNNPCHTNATCLNTIGSHTCTCKRGFSGNGTQCKDIDECSAKGTCHSRALCTNYIGSYFCTCQEGFVGDGFFCEDVDECSLPETKCPSFSKCVNSPGAHVCSCLNSTLAVNDTCVLPSLLCEPACHRHGLCHKSPAGYQCVCDQGYVGDGITCSDIDECQMENICPEKETECINTPGSFACVCRKGYSLNSTTCLDVNECATGQQECSEFARCVNTIGSHSCFCLSGFTGDGKNCFESDLYPFGEDVGDSEVQINTEDGNSPYITPPIDFPFMGKLYERIYEYHELDPSDVYSQTVFNRTKEEVTKFEMQRNGKSQHIEPTVPSDNLYGPGGRYRPQQMKGTMGRFGRLVYNLTGSEGPDVDPGMRCQTWSIKEPVPTQWAEDLFTCPCTRLQALEDLSFMQDTTDPGARVKTLRGQRWGGTGYIPPKGATQGVGEQPLSVNTNQQKNHAVQYRKTQHSSVNESLVLFLNPSLHYASPLAMVYGSLHFTTFDGTDYAFKALGEFVILRLSSSSGSNIFTLQGQTDKRQTDAKVPGMVRMAAFHQGIGKVGVVHMGVKDLAVRCTALDRCAAVYASGLRVVVWRAVGHKQLAAMVEVPQTFYNRTVGLMGLWSSNRTVDFLMSDGRIVLSSDLNPPSEERLHTFGLSWAVPIPESLLLSPPPLVPLEPISTASLLSSVSPARMEELRRTCRSNMPCIHDTIASGITELGLHTLEARQKFEELALIYGETWENSLCLLLFEYTHPKMSDCHPPGNMPPIVTEPTVIHCKVNSTVNIQFFAQDLNGDRITYSLLYPRPPGASISSGQGLLTWTVFTIQPVQLTIRVSDQLTSSLFTPIIRVCNCLNGGTCQYDSITENHWQGRFQVNLLIPQLMNILSMGFQNKFYNASKKDSGQSSSSAAEYRINVSSDTPHWYIRDYLARVSRHYDISAVEVDDRVQKNEKDLELILGLVLGIGIPLLLLLLLAALACFLLLQEKSHWRVSTDHFGFTKVEC</sequence>
<feature type="domain" description="EGF-like" evidence="18">
    <location>
        <begin position="385"/>
        <end position="426"/>
    </location>
</feature>
<reference evidence="20" key="1">
    <citation type="journal article" date="2004" name="Nature">
        <title>Genome duplication in the teleost fish Tetraodon nigroviridis reveals the early vertebrate proto-karyotype.</title>
        <authorList>
            <person name="Jaillon O."/>
            <person name="Aury J.-M."/>
            <person name="Brunet F."/>
            <person name="Petit J.-L."/>
            <person name="Stange-Thomann N."/>
            <person name="Mauceli E."/>
            <person name="Bouneau L."/>
            <person name="Fischer C."/>
            <person name="Ozouf-Costaz C."/>
            <person name="Bernot A."/>
            <person name="Nicaud S."/>
            <person name="Jaffe D."/>
            <person name="Fisher S."/>
            <person name="Lutfalla G."/>
            <person name="Dossat C."/>
            <person name="Segurens B."/>
            <person name="Dasilva C."/>
            <person name="Salanoubat M."/>
            <person name="Levy M."/>
            <person name="Boudet N."/>
            <person name="Castellano S."/>
            <person name="Anthouard V."/>
            <person name="Jubin C."/>
            <person name="Castelli V."/>
            <person name="Katinka M."/>
            <person name="Vacherie B."/>
            <person name="Biemont C."/>
            <person name="Skalli Z."/>
            <person name="Cattolico L."/>
            <person name="Poulain J."/>
            <person name="De Berardinis V."/>
            <person name="Cruaud C."/>
            <person name="Duprat S."/>
            <person name="Brottier P."/>
            <person name="Coutanceau J.-P."/>
            <person name="Gouzy J."/>
            <person name="Parra G."/>
            <person name="Lardier G."/>
            <person name="Chapple C."/>
            <person name="McKernan K.J."/>
            <person name="McEwan P."/>
            <person name="Bosak S."/>
            <person name="Kellis M."/>
            <person name="Volff J.-N."/>
            <person name="Guigo R."/>
            <person name="Zody M.C."/>
            <person name="Mesirov J."/>
            <person name="Lindblad-Toh K."/>
            <person name="Birren B."/>
            <person name="Nusbaum C."/>
            <person name="Kahn D."/>
            <person name="Robinson-Rechavi M."/>
            <person name="Laudet V."/>
            <person name="Schachter V."/>
            <person name="Quetier F."/>
            <person name="Saurin W."/>
            <person name="Scarpelli C."/>
            <person name="Wincker P."/>
            <person name="Lander E.S."/>
            <person name="Weissenbach J."/>
            <person name="Roest Crollius H."/>
        </authorList>
    </citation>
    <scope>NUCLEOTIDE SEQUENCE [LARGE SCALE GENOMIC DNA]</scope>
</reference>
<dbReference type="GO" id="GO:0048731">
    <property type="term" value="P:system development"/>
    <property type="evidence" value="ECO:0007669"/>
    <property type="project" value="UniProtKB-ARBA"/>
</dbReference>
<evidence type="ECO:0000256" key="15">
    <source>
        <dbReference type="PROSITE-ProRule" id="PRU00076"/>
    </source>
</evidence>
<dbReference type="Gene3D" id="2.10.25.10">
    <property type="entry name" value="Laminin"/>
    <property type="match status" value="18"/>
</dbReference>
<dbReference type="InterPro" id="IPR001846">
    <property type="entry name" value="VWF_type-D"/>
</dbReference>
<feature type="domain" description="EGF-like" evidence="18">
    <location>
        <begin position="101"/>
        <end position="141"/>
    </location>
</feature>
<dbReference type="GO" id="GO:0005509">
    <property type="term" value="F:calcium ion binding"/>
    <property type="evidence" value="ECO:0007669"/>
    <property type="project" value="InterPro"/>
</dbReference>
<feature type="domain" description="EGF-like" evidence="18">
    <location>
        <begin position="265"/>
        <end position="302"/>
    </location>
</feature>
<evidence type="ECO:0000256" key="6">
    <source>
        <dbReference type="ARBA" id="ARBA00022536"/>
    </source>
</evidence>
<feature type="domain" description="EGF-like" evidence="18">
    <location>
        <begin position="670"/>
        <end position="710"/>
    </location>
</feature>
<keyword evidence="12 17" id="KW-0472">Membrane</keyword>
<evidence type="ECO:0000256" key="1">
    <source>
        <dbReference type="ARBA" id="ARBA00004370"/>
    </source>
</evidence>
<dbReference type="InterPro" id="IPR001881">
    <property type="entry name" value="EGF-like_Ca-bd_dom"/>
</dbReference>
<feature type="domain" description="EGF-like" evidence="18">
    <location>
        <begin position="470"/>
        <end position="508"/>
    </location>
</feature>
<keyword evidence="11 17" id="KW-1133">Transmembrane helix</keyword>
<evidence type="ECO:0000259" key="18">
    <source>
        <dbReference type="PROSITE" id="PS50026"/>
    </source>
</evidence>
<dbReference type="PROSITE" id="PS00010">
    <property type="entry name" value="ASX_HYDROXYL"/>
    <property type="match status" value="12"/>
</dbReference>
<keyword evidence="14" id="KW-0325">Glycoprotein</keyword>
<evidence type="ECO:0000256" key="16">
    <source>
        <dbReference type="SAM" id="MobiDB-lite"/>
    </source>
</evidence>
<dbReference type="SMART" id="SM00181">
    <property type="entry name" value="EGF"/>
    <property type="match status" value="17"/>
</dbReference>
<evidence type="ECO:0000256" key="3">
    <source>
        <dbReference type="ARBA" id="ARBA00006127"/>
    </source>
</evidence>
<feature type="region of interest" description="Disordered" evidence="16">
    <location>
        <begin position="784"/>
        <end position="813"/>
    </location>
</feature>
<dbReference type="GO" id="GO:0016020">
    <property type="term" value="C:membrane"/>
    <property type="evidence" value="ECO:0007669"/>
    <property type="project" value="UniProtKB-SubCell"/>
</dbReference>
<dbReference type="InterPro" id="IPR009030">
    <property type="entry name" value="Growth_fac_rcpt_cys_sf"/>
</dbReference>
<evidence type="ECO:0000256" key="2">
    <source>
        <dbReference type="ARBA" id="ARBA00004498"/>
    </source>
</evidence>
<dbReference type="Pfam" id="PF12662">
    <property type="entry name" value="cEGF"/>
    <property type="match status" value="2"/>
</dbReference>
<feature type="domain" description="EGF-like" evidence="18">
    <location>
        <begin position="344"/>
        <end position="384"/>
    </location>
</feature>
<evidence type="ECO:0000256" key="10">
    <source>
        <dbReference type="ARBA" id="ARBA00022837"/>
    </source>
</evidence>
<dbReference type="Pfam" id="PF23263">
    <property type="entry name" value="C8-3_MUC4"/>
    <property type="match status" value="1"/>
</dbReference>
<dbReference type="InterPro" id="IPR052235">
    <property type="entry name" value="Nephronectin_domain"/>
</dbReference>
<evidence type="ECO:0000259" key="19">
    <source>
        <dbReference type="PROSITE" id="PS51233"/>
    </source>
</evidence>
<comment type="similarity">
    <text evidence="3">Belongs to the fibulin family.</text>
</comment>
<keyword evidence="10" id="KW-0106">Calcium</keyword>
<evidence type="ECO:0000256" key="12">
    <source>
        <dbReference type="ARBA" id="ARBA00023136"/>
    </source>
</evidence>
<evidence type="ECO:0000256" key="17">
    <source>
        <dbReference type="SAM" id="Phobius"/>
    </source>
</evidence>
<dbReference type="InterPro" id="IPR000152">
    <property type="entry name" value="EGF-type_Asp/Asn_hydroxyl_site"/>
</dbReference>
<dbReference type="CDD" id="cd00054">
    <property type="entry name" value="EGF_CA"/>
    <property type="match status" value="14"/>
</dbReference>
<proteinExistence type="inferred from homology"/>
<dbReference type="SMART" id="SM00179">
    <property type="entry name" value="EGF_CA"/>
    <property type="match status" value="17"/>
</dbReference>
<keyword evidence="13 15" id="KW-1015">Disulfide bond</keyword>
<feature type="domain" description="VWFD" evidence="19">
    <location>
        <begin position="952"/>
        <end position="1129"/>
    </location>
</feature>
<evidence type="ECO:0000256" key="5">
    <source>
        <dbReference type="ARBA" id="ARBA00022530"/>
    </source>
</evidence>
<keyword evidence="5" id="KW-0272">Extracellular matrix</keyword>
<dbReference type="InterPro" id="IPR056619">
    <property type="entry name" value="C8-3_MUC4"/>
</dbReference>
<feature type="domain" description="EGF-like" evidence="18">
    <location>
        <begin position="19"/>
        <end position="59"/>
    </location>
</feature>
<dbReference type="Pfam" id="PF12947">
    <property type="entry name" value="EGF_3"/>
    <property type="match status" value="9"/>
</dbReference>
<evidence type="ECO:0000256" key="8">
    <source>
        <dbReference type="ARBA" id="ARBA00022729"/>
    </source>
</evidence>
<dbReference type="EMBL" id="CAAE01015016">
    <property type="protein sequence ID" value="CAG10182.1"/>
    <property type="molecule type" value="Genomic_DNA"/>
</dbReference>
<evidence type="ECO:0000256" key="9">
    <source>
        <dbReference type="ARBA" id="ARBA00022737"/>
    </source>
</evidence>
<feature type="non-terminal residue" evidence="20">
    <location>
        <position position="1465"/>
    </location>
</feature>
<keyword evidence="6 15" id="KW-0245">EGF-like domain</keyword>
<feature type="domain" description="EGF-like" evidence="18">
    <location>
        <begin position="509"/>
        <end position="548"/>
    </location>
</feature>
<feature type="domain" description="EGF-like" evidence="18">
    <location>
        <begin position="305"/>
        <end position="341"/>
    </location>
</feature>
<dbReference type="KEGG" id="tng:GSTEN00031735G001"/>
<evidence type="ECO:0000256" key="7">
    <source>
        <dbReference type="ARBA" id="ARBA00022692"/>
    </source>
</evidence>
<evidence type="ECO:0000256" key="14">
    <source>
        <dbReference type="ARBA" id="ARBA00023180"/>
    </source>
</evidence>
<evidence type="ECO:0000256" key="4">
    <source>
        <dbReference type="ARBA" id="ARBA00022525"/>
    </source>
</evidence>
<evidence type="ECO:0000256" key="13">
    <source>
        <dbReference type="ARBA" id="ARBA00023157"/>
    </source>
</evidence>
<dbReference type="InterPro" id="IPR000742">
    <property type="entry name" value="EGF"/>
</dbReference>
<dbReference type="InterPro" id="IPR049883">
    <property type="entry name" value="NOTCH1_EGF-like"/>
</dbReference>
<protein>
    <submittedName>
        <fullName evidence="20">(spotted green pufferfish) hypothetical protein</fullName>
    </submittedName>
</protein>
<feature type="disulfide bond" evidence="15">
    <location>
        <begin position="595"/>
        <end position="605"/>
    </location>
</feature>
<gene>
    <name evidence="20" type="ORF">GSTENG00031735001</name>
</gene>
<dbReference type="PROSITE" id="PS51233">
    <property type="entry name" value="VWFD"/>
    <property type="match status" value="1"/>
</dbReference>
<dbReference type="InterPro" id="IPR026823">
    <property type="entry name" value="cEGF"/>
</dbReference>
<keyword evidence="8" id="KW-0732">Signal</keyword>
<dbReference type="InterPro" id="IPR013032">
    <property type="entry name" value="EGF-like_CS"/>
</dbReference>
<dbReference type="PROSITE" id="PS01186">
    <property type="entry name" value="EGF_2"/>
    <property type="match status" value="14"/>
</dbReference>
<dbReference type="OrthoDB" id="4405280at2759"/>
<comment type="caution">
    <text evidence="15">Lacks conserved residue(s) required for the propagation of feature annotation.</text>
</comment>
<keyword evidence="4" id="KW-0964">Secreted</keyword>
<feature type="domain" description="EGF-like" evidence="18">
    <location>
        <begin position="427"/>
        <end position="469"/>
    </location>
</feature>
<feature type="transmembrane region" description="Helical" evidence="17">
    <location>
        <begin position="1418"/>
        <end position="1445"/>
    </location>
</feature>
<dbReference type="InterPro" id="IPR024731">
    <property type="entry name" value="NELL2-like_EGF"/>
</dbReference>
<dbReference type="Pfam" id="PF07645">
    <property type="entry name" value="EGF_CA"/>
    <property type="match status" value="6"/>
</dbReference>
<dbReference type="InterPro" id="IPR018097">
    <property type="entry name" value="EGF_Ca-bd_CS"/>
</dbReference>
<reference evidence="20" key="2">
    <citation type="submission" date="2004-02" db="EMBL/GenBank/DDBJ databases">
        <authorList>
            <consortium name="Genoscope"/>
            <consortium name="Whitehead Institute Centre for Genome Research"/>
        </authorList>
    </citation>
    <scope>NUCLEOTIDE SEQUENCE</scope>
</reference>
<comment type="caution">
    <text evidence="20">The sequence shown here is derived from an EMBL/GenBank/DDBJ whole genome shotgun (WGS) entry which is preliminary data.</text>
</comment>
<accession>Q4RN50</accession>
<feature type="domain" description="EGF-like" evidence="18">
    <location>
        <begin position="591"/>
        <end position="628"/>
    </location>
</feature>
<dbReference type="Pfam" id="PF12661">
    <property type="entry name" value="hEGF"/>
    <property type="match status" value="1"/>
</dbReference>
<dbReference type="SUPFAM" id="SSF57196">
    <property type="entry name" value="EGF/Laminin"/>
    <property type="match status" value="2"/>
</dbReference>
<dbReference type="Gene3D" id="2.60.40.10">
    <property type="entry name" value="Immunoglobulins"/>
    <property type="match status" value="1"/>
</dbReference>
<dbReference type="InterPro" id="IPR013783">
    <property type="entry name" value="Ig-like_fold"/>
</dbReference>
<dbReference type="GO" id="GO:0030855">
    <property type="term" value="P:epithelial cell differentiation"/>
    <property type="evidence" value="ECO:0007669"/>
    <property type="project" value="UniProtKB-ARBA"/>
</dbReference>
<organism evidence="20">
    <name type="scientific">Tetraodon nigroviridis</name>
    <name type="common">Spotted green pufferfish</name>
    <name type="synonym">Chelonodon nigroviridis</name>
    <dbReference type="NCBI Taxonomy" id="99883"/>
    <lineage>
        <taxon>Eukaryota</taxon>
        <taxon>Metazoa</taxon>
        <taxon>Chordata</taxon>
        <taxon>Craniata</taxon>
        <taxon>Vertebrata</taxon>
        <taxon>Euteleostomi</taxon>
        <taxon>Actinopterygii</taxon>
        <taxon>Neopterygii</taxon>
        <taxon>Teleostei</taxon>
        <taxon>Neoteleostei</taxon>
        <taxon>Acanthomorphata</taxon>
        <taxon>Eupercaria</taxon>
        <taxon>Tetraodontiformes</taxon>
        <taxon>Tetradontoidea</taxon>
        <taxon>Tetraodontidae</taxon>
        <taxon>Tetraodon</taxon>
    </lineage>
</organism>
<feature type="domain" description="EGF-like" evidence="18">
    <location>
        <begin position="186"/>
        <end position="224"/>
    </location>
</feature>
<dbReference type="PANTHER" id="PTHR24050">
    <property type="entry name" value="PA14 DOMAIN-CONTAINING PROTEIN"/>
    <property type="match status" value="1"/>
</dbReference>
<comment type="subcellular location">
    <subcellularLocation>
        <location evidence="1">Membrane</location>
    </subcellularLocation>
    <subcellularLocation>
        <location evidence="2">Secreted</location>
        <location evidence="2">Extracellular space</location>
        <location evidence="2">Extracellular matrix</location>
    </subcellularLocation>
</comment>
<feature type="domain" description="EGF-like" evidence="18">
    <location>
        <begin position="60"/>
        <end position="98"/>
    </location>
</feature>
<evidence type="ECO:0000256" key="11">
    <source>
        <dbReference type="ARBA" id="ARBA00022989"/>
    </source>
</evidence>
<feature type="domain" description="EGF-like" evidence="18">
    <location>
        <begin position="225"/>
        <end position="264"/>
    </location>
</feature>
<dbReference type="FunFam" id="2.10.25.10:FF:000506">
    <property type="entry name" value="Adhesion G protein-coupled receptor E1"/>
    <property type="match status" value="2"/>
</dbReference>
<keyword evidence="9" id="KW-0677">Repeat</keyword>
<name>Q4RN50_TETNG</name>
<feature type="domain" description="EGF-like" evidence="18">
    <location>
        <begin position="629"/>
        <end position="669"/>
    </location>
</feature>